<feature type="compositionally biased region" description="Low complexity" evidence="7">
    <location>
        <begin position="400"/>
        <end position="412"/>
    </location>
</feature>
<name>A0A7M7G6A4_NASVI</name>
<evidence type="ECO:0000256" key="1">
    <source>
        <dbReference type="ARBA" id="ARBA00004123"/>
    </source>
</evidence>
<comment type="subcellular location">
    <subcellularLocation>
        <location evidence="1">Nucleus</location>
    </subcellularLocation>
</comment>
<evidence type="ECO:0000256" key="5">
    <source>
        <dbReference type="ARBA" id="ARBA00023242"/>
    </source>
</evidence>
<organism evidence="9 10">
    <name type="scientific">Nasonia vitripennis</name>
    <name type="common">Parasitic wasp</name>
    <dbReference type="NCBI Taxonomy" id="7425"/>
    <lineage>
        <taxon>Eukaryota</taxon>
        <taxon>Metazoa</taxon>
        <taxon>Ecdysozoa</taxon>
        <taxon>Arthropoda</taxon>
        <taxon>Hexapoda</taxon>
        <taxon>Insecta</taxon>
        <taxon>Pterygota</taxon>
        <taxon>Neoptera</taxon>
        <taxon>Endopterygota</taxon>
        <taxon>Hymenoptera</taxon>
        <taxon>Apocrita</taxon>
        <taxon>Proctotrupomorpha</taxon>
        <taxon>Chalcidoidea</taxon>
        <taxon>Pteromalidae</taxon>
        <taxon>Pteromalinae</taxon>
        <taxon>Nasonia</taxon>
    </lineage>
</organism>
<dbReference type="GO" id="GO:0000981">
    <property type="term" value="F:DNA-binding transcription factor activity, RNA polymerase II-specific"/>
    <property type="evidence" value="ECO:0007669"/>
    <property type="project" value="TreeGrafter"/>
</dbReference>
<dbReference type="PANTHER" id="PTHR45803:SF5">
    <property type="entry name" value="SOX100B"/>
    <property type="match status" value="1"/>
</dbReference>
<dbReference type="PROSITE" id="PS50118">
    <property type="entry name" value="HMG_BOX_2"/>
    <property type="match status" value="1"/>
</dbReference>
<dbReference type="CDD" id="cd22031">
    <property type="entry name" value="HMG-box_SoxE"/>
    <property type="match status" value="1"/>
</dbReference>
<dbReference type="KEGG" id="nvi:100121308"/>
<dbReference type="EnsemblMetazoa" id="XM_001604863">
    <property type="protein sequence ID" value="XP_001604913"/>
    <property type="gene ID" value="LOC100121308"/>
</dbReference>
<dbReference type="GO" id="GO:0005634">
    <property type="term" value="C:nucleus"/>
    <property type="evidence" value="ECO:0007669"/>
    <property type="project" value="UniProtKB-SubCell"/>
</dbReference>
<accession>A0A7M7G6A4</accession>
<feature type="domain" description="HMG box" evidence="8">
    <location>
        <begin position="84"/>
        <end position="152"/>
    </location>
</feature>
<dbReference type="InterPro" id="IPR022151">
    <property type="entry name" value="Sox_N"/>
</dbReference>
<keyword evidence="4" id="KW-0804">Transcription</keyword>
<dbReference type="InterPro" id="IPR036910">
    <property type="entry name" value="HMG_box_dom_sf"/>
</dbReference>
<keyword evidence="10" id="KW-1185">Reference proteome</keyword>
<reference evidence="9" key="1">
    <citation type="submission" date="2021-01" db="UniProtKB">
        <authorList>
            <consortium name="EnsemblMetazoa"/>
        </authorList>
    </citation>
    <scope>IDENTIFICATION</scope>
</reference>
<dbReference type="PANTHER" id="PTHR45803">
    <property type="entry name" value="SOX100B"/>
    <property type="match status" value="1"/>
</dbReference>
<dbReference type="RefSeq" id="XP_001604913.2">
    <property type="nucleotide sequence ID" value="XM_001604863.6"/>
</dbReference>
<dbReference type="Pfam" id="PF12444">
    <property type="entry name" value="Sox_N"/>
    <property type="match status" value="1"/>
</dbReference>
<dbReference type="InParanoid" id="A0A7M7G6A4"/>
<keyword evidence="2" id="KW-0805">Transcription regulation</keyword>
<feature type="compositionally biased region" description="Low complexity" evidence="7">
    <location>
        <begin position="218"/>
        <end position="241"/>
    </location>
</feature>
<dbReference type="FunFam" id="1.10.30.10:FF:000004">
    <property type="entry name" value="Transcription factor SOX-10"/>
    <property type="match status" value="1"/>
</dbReference>
<evidence type="ECO:0000256" key="7">
    <source>
        <dbReference type="SAM" id="MobiDB-lite"/>
    </source>
</evidence>
<evidence type="ECO:0000313" key="9">
    <source>
        <dbReference type="EnsemblMetazoa" id="XP_001604913"/>
    </source>
</evidence>
<dbReference type="OrthoDB" id="6247875at2759"/>
<evidence type="ECO:0000256" key="2">
    <source>
        <dbReference type="ARBA" id="ARBA00023015"/>
    </source>
</evidence>
<evidence type="ECO:0000256" key="3">
    <source>
        <dbReference type="ARBA" id="ARBA00023125"/>
    </source>
</evidence>
<dbReference type="SMR" id="A0A7M7G6A4"/>
<evidence type="ECO:0000259" key="8">
    <source>
        <dbReference type="PROSITE" id="PS50118"/>
    </source>
</evidence>
<dbReference type="Gene3D" id="1.10.30.10">
    <property type="entry name" value="High mobility group box domain"/>
    <property type="match status" value="1"/>
</dbReference>
<feature type="region of interest" description="Disordered" evidence="7">
    <location>
        <begin position="145"/>
        <end position="189"/>
    </location>
</feature>
<dbReference type="GeneID" id="100121308"/>
<dbReference type="GO" id="GO:0000978">
    <property type="term" value="F:RNA polymerase II cis-regulatory region sequence-specific DNA binding"/>
    <property type="evidence" value="ECO:0007669"/>
    <property type="project" value="TreeGrafter"/>
</dbReference>
<dbReference type="InterPro" id="IPR050917">
    <property type="entry name" value="SOX_TF"/>
</dbReference>
<feature type="compositionally biased region" description="Polar residues" evidence="7">
    <location>
        <begin position="180"/>
        <end position="189"/>
    </location>
</feature>
<proteinExistence type="predicted"/>
<dbReference type="InterPro" id="IPR009071">
    <property type="entry name" value="HMG_box_dom"/>
</dbReference>
<feature type="compositionally biased region" description="Low complexity" evidence="7">
    <location>
        <begin position="161"/>
        <end position="174"/>
    </location>
</feature>
<keyword evidence="3 6" id="KW-0238">DNA-binding</keyword>
<dbReference type="Proteomes" id="UP000002358">
    <property type="component" value="Chromosome 3"/>
</dbReference>
<keyword evidence="5 6" id="KW-0539">Nucleus</keyword>
<evidence type="ECO:0000313" key="10">
    <source>
        <dbReference type="Proteomes" id="UP000002358"/>
    </source>
</evidence>
<dbReference type="Pfam" id="PF00505">
    <property type="entry name" value="HMG_box"/>
    <property type="match status" value="1"/>
</dbReference>
<feature type="region of interest" description="Disordered" evidence="7">
    <location>
        <begin position="378"/>
        <end position="418"/>
    </location>
</feature>
<feature type="DNA-binding region" description="HMG box" evidence="6">
    <location>
        <begin position="84"/>
        <end position="152"/>
    </location>
</feature>
<dbReference type="SUPFAM" id="SSF47095">
    <property type="entry name" value="HMG-box"/>
    <property type="match status" value="1"/>
</dbReference>
<protein>
    <recommendedName>
        <fullName evidence="8">HMG box domain-containing protein</fullName>
    </recommendedName>
</protein>
<sequence>MDGTGESTKSIALATAAAGLNGLVVVNNNNSSKLNKNNSGNAAGNNNNGGEGISAAVAKVLQGYDWTLVPVASKGSNDKRVAHVKRPMNAFMVWAQAARKRLADQYPQLHNAELSKTLGSLWRQLSESDKKPFIEEADRLRVIHKRTHPDYKYQPRRKKQSGSSASSSSSSSSSTREVRNSSQQSNNVTFSVQSRAGCSQVGSLKQEDMSVCGDAMLGSPQTTSGSVGSSSPPTTPSQGLSPPTPPTTPRGQHYVHQQHHGSVYQQLDLGPNHMQASPEMVQHQQPEHQHSGVELPNYLELPDNVPTLEDEQLSNLGTINLGIPLNLQECELEQYLPQQQSLPALHQYGGQAINSPWLSNRYDDDCVERLGKRHYSLEQTQAQQQQAPVAGDSNGWDDLQSQQQQQQQQQQQRSREDMTRFHELQPLSALPPVQYISQHHHHHHPQLGHQHAAAAAYAQYRHFVPSIDSWPANYSS</sequence>
<evidence type="ECO:0000256" key="4">
    <source>
        <dbReference type="ARBA" id="ARBA00023163"/>
    </source>
</evidence>
<dbReference type="AlphaFoldDB" id="A0A7M7G6A4"/>
<evidence type="ECO:0000256" key="6">
    <source>
        <dbReference type="PROSITE-ProRule" id="PRU00267"/>
    </source>
</evidence>
<feature type="region of interest" description="Disordered" evidence="7">
    <location>
        <begin position="213"/>
        <end position="259"/>
    </location>
</feature>
<dbReference type="SMART" id="SM00398">
    <property type="entry name" value="HMG"/>
    <property type="match status" value="1"/>
</dbReference>